<sequence length="282" mass="32362">MTSMLKKIGFNKIKFCENTEQGLHIFKQIHENYEEAIIFLSFISDDPSIMKTVLSILDTNPHTKIILLKSPEENNLTNKALVQGAYDVLEMPLSMPKITSIIEKIKQEYPDDKEYQTQSIIQTLLSTRKNSSVLELSELIGTNSKAIKEFLEFLESNNKAKNIGKIKIISCTSCKSVLVEQHFLCPNCNLEKFSQKDLIEHYSCGNVSLESKYENDICPNCKKELTALGVDYRKIQEYFICDECNEQFAEPKSTYSCKKCNTEFSLNKAKLIETEKFLLMNE</sequence>
<feature type="domain" description="Response regulatory" evidence="1">
    <location>
        <begin position="1"/>
        <end position="106"/>
    </location>
</feature>
<protein>
    <recommendedName>
        <fullName evidence="1">Response regulatory domain-containing protein</fullName>
    </recommendedName>
</protein>
<keyword evidence="3" id="KW-1185">Reference proteome</keyword>
<evidence type="ECO:0000259" key="1">
    <source>
        <dbReference type="PROSITE" id="PS50110"/>
    </source>
</evidence>
<dbReference type="Pfam" id="PF18551">
    <property type="entry name" value="TackOD1"/>
    <property type="match status" value="1"/>
</dbReference>
<dbReference type="EMBL" id="AHJG01000187">
    <property type="protein sequence ID" value="EPA05385.1"/>
    <property type="molecule type" value="Genomic_DNA"/>
</dbReference>
<proteinExistence type="predicted"/>
<dbReference type="Proteomes" id="UP000014065">
    <property type="component" value="Unassembled WGS sequence"/>
</dbReference>
<evidence type="ECO:0000313" key="2">
    <source>
        <dbReference type="EMBL" id="EPA05385.1"/>
    </source>
</evidence>
<dbReference type="InterPro" id="IPR040572">
    <property type="entry name" value="TackOD1"/>
</dbReference>
<accession>S2E219</accession>
<comment type="caution">
    <text evidence="2">The sequence shown here is derived from an EMBL/GenBank/DDBJ whole genome shotgun (WGS) entry which is preliminary data.</text>
</comment>
<dbReference type="InterPro" id="IPR011006">
    <property type="entry name" value="CheY-like_superfamily"/>
</dbReference>
<evidence type="ECO:0000313" key="3">
    <source>
        <dbReference type="Proteomes" id="UP000014065"/>
    </source>
</evidence>
<dbReference type="SUPFAM" id="SSF52172">
    <property type="entry name" value="CheY-like"/>
    <property type="match status" value="1"/>
</dbReference>
<reference evidence="2 3" key="1">
    <citation type="journal article" date="2012" name="J. Bacteriol.">
        <title>Genome Sequence of "Candidatus Nitrosoarchaeum limnia" BG20, a Low-Salinity Ammonia-Oxidizing Archaeon from the San Francisco Bay Estuary.</title>
        <authorList>
            <person name="Mosier A.C."/>
            <person name="Allen E.E."/>
            <person name="Kim M."/>
            <person name="Ferriera S."/>
            <person name="Francis C.A."/>
        </authorList>
    </citation>
    <scope>NUCLEOTIDE SEQUENCE [LARGE SCALE GENOMIC DNA]</scope>
    <source>
        <strain evidence="2 3">BG20</strain>
    </source>
</reference>
<dbReference type="AlphaFoldDB" id="S2E219"/>
<gene>
    <name evidence="2" type="ORF">BG20_I1228</name>
</gene>
<dbReference type="GO" id="GO:0000160">
    <property type="term" value="P:phosphorelay signal transduction system"/>
    <property type="evidence" value="ECO:0007669"/>
    <property type="project" value="InterPro"/>
</dbReference>
<name>S2E219_9ARCH</name>
<organism evidence="2 3">
    <name type="scientific">Candidatus Nitrosarchaeum limnium BG20</name>
    <dbReference type="NCBI Taxonomy" id="859192"/>
    <lineage>
        <taxon>Archaea</taxon>
        <taxon>Nitrososphaerota</taxon>
        <taxon>Nitrososphaeria</taxon>
        <taxon>Nitrosopumilales</taxon>
        <taxon>Nitrosopumilaceae</taxon>
        <taxon>Nitrosarchaeum</taxon>
    </lineage>
</organism>
<dbReference type="PROSITE" id="PS50110">
    <property type="entry name" value="RESPONSE_REGULATORY"/>
    <property type="match status" value="1"/>
</dbReference>
<dbReference type="InterPro" id="IPR001789">
    <property type="entry name" value="Sig_transdc_resp-reg_receiver"/>
</dbReference>
<dbReference type="Gene3D" id="3.40.50.2300">
    <property type="match status" value="1"/>
</dbReference>